<reference evidence="2 3" key="1">
    <citation type="journal article" date="2019" name="Int. J. Syst. Evol. Microbiol.">
        <title>The Global Catalogue of Microorganisms (GCM) 10K type strain sequencing project: providing services to taxonomists for standard genome sequencing and annotation.</title>
        <authorList>
            <consortium name="The Broad Institute Genomics Platform"/>
            <consortium name="The Broad Institute Genome Sequencing Center for Infectious Disease"/>
            <person name="Wu L."/>
            <person name="Ma J."/>
        </authorList>
    </citation>
    <scope>NUCLEOTIDE SEQUENCE [LARGE SCALE GENOMIC DNA]</scope>
    <source>
        <strain evidence="2 3">JCM 15478</strain>
    </source>
</reference>
<evidence type="ECO:0000256" key="1">
    <source>
        <dbReference type="SAM" id="MobiDB-lite"/>
    </source>
</evidence>
<protein>
    <recommendedName>
        <fullName evidence="4">Ribbon-helix-helix protein CopG domain-containing protein</fullName>
    </recommendedName>
</protein>
<evidence type="ECO:0008006" key="4">
    <source>
        <dbReference type="Google" id="ProtNLM"/>
    </source>
</evidence>
<keyword evidence="3" id="KW-1185">Reference proteome</keyword>
<evidence type="ECO:0000313" key="3">
    <source>
        <dbReference type="Proteomes" id="UP001500016"/>
    </source>
</evidence>
<gene>
    <name evidence="2" type="ORF">GCM10009801_82180</name>
</gene>
<sequence>MASRGQQQQGRSGQFDPQKPVRATLTMGPRDELRPKFEQMVRATGLSHAELVRIALDRLKTTEDGRPEGWHPREAQIAG</sequence>
<proteinExistence type="predicted"/>
<feature type="region of interest" description="Disordered" evidence="1">
    <location>
        <begin position="1"/>
        <end position="30"/>
    </location>
</feature>
<feature type="compositionally biased region" description="Low complexity" evidence="1">
    <location>
        <begin position="1"/>
        <end position="14"/>
    </location>
</feature>
<accession>A0ABN2X9S2</accession>
<dbReference type="Proteomes" id="UP001500016">
    <property type="component" value="Unassembled WGS sequence"/>
</dbReference>
<evidence type="ECO:0000313" key="2">
    <source>
        <dbReference type="EMBL" id="GAA2106060.1"/>
    </source>
</evidence>
<name>A0ABN2X9S2_9ACTN</name>
<comment type="caution">
    <text evidence="2">The sequence shown here is derived from an EMBL/GenBank/DDBJ whole genome shotgun (WGS) entry which is preliminary data.</text>
</comment>
<dbReference type="EMBL" id="BAAAPE010000048">
    <property type="protein sequence ID" value="GAA2106060.1"/>
    <property type="molecule type" value="Genomic_DNA"/>
</dbReference>
<organism evidence="2 3">
    <name type="scientific">Streptomyces albiaxialis</name>
    <dbReference type="NCBI Taxonomy" id="329523"/>
    <lineage>
        <taxon>Bacteria</taxon>
        <taxon>Bacillati</taxon>
        <taxon>Actinomycetota</taxon>
        <taxon>Actinomycetes</taxon>
        <taxon>Kitasatosporales</taxon>
        <taxon>Streptomycetaceae</taxon>
        <taxon>Streptomyces</taxon>
    </lineage>
</organism>